<accession>A0A8H5FMC8</accession>
<evidence type="ECO:0000313" key="3">
    <source>
        <dbReference type="Proteomes" id="UP000541558"/>
    </source>
</evidence>
<dbReference type="OrthoDB" id="2942207at2759"/>
<dbReference type="EMBL" id="JAACJK010000001">
    <property type="protein sequence ID" value="KAF5341713.1"/>
    <property type="molecule type" value="Genomic_DNA"/>
</dbReference>
<feature type="compositionally biased region" description="Polar residues" evidence="1">
    <location>
        <begin position="142"/>
        <end position="157"/>
    </location>
</feature>
<feature type="region of interest" description="Disordered" evidence="1">
    <location>
        <begin position="192"/>
        <end position="310"/>
    </location>
</feature>
<keyword evidence="3" id="KW-1185">Reference proteome</keyword>
<feature type="compositionally biased region" description="Polar residues" evidence="1">
    <location>
        <begin position="89"/>
        <end position="99"/>
    </location>
</feature>
<reference evidence="2 3" key="1">
    <citation type="journal article" date="2020" name="ISME J.">
        <title>Uncovering the hidden diversity of litter-decomposition mechanisms in mushroom-forming fungi.</title>
        <authorList>
            <person name="Floudas D."/>
            <person name="Bentzer J."/>
            <person name="Ahren D."/>
            <person name="Johansson T."/>
            <person name="Persson P."/>
            <person name="Tunlid A."/>
        </authorList>
    </citation>
    <scope>NUCLEOTIDE SEQUENCE [LARGE SCALE GENOMIC DNA]</scope>
    <source>
        <strain evidence="2 3">CBS 175.51</strain>
    </source>
</reference>
<comment type="caution">
    <text evidence="2">The sequence shown here is derived from an EMBL/GenBank/DDBJ whole genome shotgun (WGS) entry which is preliminary data.</text>
</comment>
<proteinExistence type="predicted"/>
<evidence type="ECO:0000313" key="2">
    <source>
        <dbReference type="EMBL" id="KAF5341713.1"/>
    </source>
</evidence>
<evidence type="ECO:0000256" key="1">
    <source>
        <dbReference type="SAM" id="MobiDB-lite"/>
    </source>
</evidence>
<gene>
    <name evidence="2" type="ORF">D9611_001803</name>
</gene>
<organism evidence="2 3">
    <name type="scientific">Ephemerocybe angulata</name>
    <dbReference type="NCBI Taxonomy" id="980116"/>
    <lineage>
        <taxon>Eukaryota</taxon>
        <taxon>Fungi</taxon>
        <taxon>Dikarya</taxon>
        <taxon>Basidiomycota</taxon>
        <taxon>Agaricomycotina</taxon>
        <taxon>Agaricomycetes</taxon>
        <taxon>Agaricomycetidae</taxon>
        <taxon>Agaricales</taxon>
        <taxon>Agaricineae</taxon>
        <taxon>Psathyrellaceae</taxon>
        <taxon>Ephemerocybe</taxon>
    </lineage>
</organism>
<protein>
    <submittedName>
        <fullName evidence="2">Uncharacterized protein</fullName>
    </submittedName>
</protein>
<dbReference type="Proteomes" id="UP000541558">
    <property type="component" value="Unassembled WGS sequence"/>
</dbReference>
<name>A0A8H5FMC8_9AGAR</name>
<dbReference type="Gene3D" id="2.60.260.20">
    <property type="entry name" value="Urease metallochaperone UreE, N-terminal domain"/>
    <property type="match status" value="1"/>
</dbReference>
<feature type="region of interest" description="Disordered" evidence="1">
    <location>
        <begin position="1"/>
        <end position="177"/>
    </location>
</feature>
<dbReference type="AlphaFoldDB" id="A0A8H5FMC8"/>
<feature type="compositionally biased region" description="Basic and acidic residues" evidence="1">
    <location>
        <begin position="47"/>
        <end position="57"/>
    </location>
</feature>
<sequence length="408" mass="45241">MASSLRSHGPARTPSRTSHAFRSPRNDFSPFGSITELNAAITQMHSPRGDMYSDRGRTPVGRAPSHNLPPHDEDEMGSFYGEEVDYGKVQSQLHPNGTPFQHAGSARSYQPSPLGSRLPSINPAASPPPSHFVPGSKLPSHHPSQAMSHQRSRTSSPERGWGPDPNAGHGPPSHNYEEYGVHHAFDYEEEFLPPMPPQVLGSRAGTAHGGNSERNYVPTIQVEGPYPDHGSPHSSRSASPQAPFHPPARTRSSRASIHNSPYVGHSLQDDQFLHSQPIRTKSTRSSRRSTVPQSTPQVISRKGSRTTIRSFARPGAIPAPFETDGDDVILQVWLPWTERLNEMPCRFHITGVDGKHYSLEIDYQWTKMVHGTAKFRGAGMPRERGKGRGHLIIEWEIWFQEEDEDISD</sequence>